<sequence>MIDVAVNWNFHRDLEVRKRDASAPFHPESGRRLAALNILPSCSENAGLLALTRVGSRRVVQISAGFMIFFSILGELLKLLSVEMVWKIWSCFCIHSGIDHCGTLLSFLCICWYAPETSVPSKLDVSPLLLQFNDIVNVIFSSEALVAGVVAYFLDNTLQLHESSTRKDRGYHFWDKFRTFKKDPRSEEFYSLPFKLNRFFTPD</sequence>
<evidence type="ECO:0000313" key="3">
    <source>
        <dbReference type="Proteomes" id="UP000287651"/>
    </source>
</evidence>
<reference evidence="2 3" key="1">
    <citation type="journal article" date="2014" name="Agronomy (Basel)">
        <title>A Draft Genome Sequence for Ensete ventricosum, the Drought-Tolerant Tree Against Hunger.</title>
        <authorList>
            <person name="Harrison J."/>
            <person name="Moore K.A."/>
            <person name="Paszkiewicz K."/>
            <person name="Jones T."/>
            <person name="Grant M."/>
            <person name="Ambacheew D."/>
            <person name="Muzemil S."/>
            <person name="Studholme D.J."/>
        </authorList>
    </citation>
    <scope>NUCLEOTIDE SEQUENCE [LARGE SCALE GENOMIC DNA]</scope>
</reference>
<protein>
    <submittedName>
        <fullName evidence="2">Uncharacterized protein</fullName>
    </submittedName>
</protein>
<dbReference type="EMBL" id="AMZH03011747">
    <property type="protein sequence ID" value="RRT52291.1"/>
    <property type="molecule type" value="Genomic_DNA"/>
</dbReference>
<accession>A0A426YKK3</accession>
<gene>
    <name evidence="2" type="ORF">B296_00031965</name>
</gene>
<organism evidence="2 3">
    <name type="scientific">Ensete ventricosum</name>
    <name type="common">Abyssinian banana</name>
    <name type="synonym">Musa ensete</name>
    <dbReference type="NCBI Taxonomy" id="4639"/>
    <lineage>
        <taxon>Eukaryota</taxon>
        <taxon>Viridiplantae</taxon>
        <taxon>Streptophyta</taxon>
        <taxon>Embryophyta</taxon>
        <taxon>Tracheophyta</taxon>
        <taxon>Spermatophyta</taxon>
        <taxon>Magnoliopsida</taxon>
        <taxon>Liliopsida</taxon>
        <taxon>Zingiberales</taxon>
        <taxon>Musaceae</taxon>
        <taxon>Ensete</taxon>
    </lineage>
</organism>
<proteinExistence type="inferred from homology"/>
<comment type="similarity">
    <text evidence="1">Belongs to the nucleobase:cation symporter-2 (NCS2) (TC 2.A.40) family.</text>
</comment>
<evidence type="ECO:0000313" key="2">
    <source>
        <dbReference type="EMBL" id="RRT52291.1"/>
    </source>
</evidence>
<comment type="caution">
    <text evidence="2">The sequence shown here is derived from an EMBL/GenBank/DDBJ whole genome shotgun (WGS) entry which is preliminary data.</text>
</comment>
<dbReference type="PANTHER" id="PTHR11119">
    <property type="entry name" value="XANTHINE-URACIL / VITAMIN C PERMEASE FAMILY MEMBER"/>
    <property type="match status" value="1"/>
</dbReference>
<evidence type="ECO:0000256" key="1">
    <source>
        <dbReference type="ARBA" id="ARBA00008821"/>
    </source>
</evidence>
<dbReference type="Proteomes" id="UP000287651">
    <property type="component" value="Unassembled WGS sequence"/>
</dbReference>
<name>A0A426YKK3_ENSVE</name>
<dbReference type="AlphaFoldDB" id="A0A426YKK3"/>